<reference evidence="1 2" key="1">
    <citation type="submission" date="2017-09" db="EMBL/GenBank/DDBJ databases">
        <title>Comparative genomics of rhizobia isolated from Phaseolus vulgaris in China.</title>
        <authorList>
            <person name="Tong W."/>
        </authorList>
    </citation>
    <scope>NUCLEOTIDE SEQUENCE [LARGE SCALE GENOMIC DNA]</scope>
    <source>
        <strain evidence="1 2">PCH1</strain>
    </source>
</reference>
<proteinExistence type="predicted"/>
<evidence type="ECO:0000313" key="1">
    <source>
        <dbReference type="EMBL" id="PDT47290.1"/>
    </source>
</evidence>
<organism evidence="1 2">
    <name type="scientific">Rhizobium fredii</name>
    <name type="common">Sinorhizobium fredii</name>
    <dbReference type="NCBI Taxonomy" id="380"/>
    <lineage>
        <taxon>Bacteria</taxon>
        <taxon>Pseudomonadati</taxon>
        <taxon>Pseudomonadota</taxon>
        <taxon>Alphaproteobacteria</taxon>
        <taxon>Hyphomicrobiales</taxon>
        <taxon>Rhizobiaceae</taxon>
        <taxon>Sinorhizobium/Ensifer group</taxon>
        <taxon>Sinorhizobium</taxon>
    </lineage>
</organism>
<sequence>MSPDKKVELFYDAYRRHPEARVGTVVQRINRLERAEELRKETDRPSPRGIVKFIRLVTGRA</sequence>
<evidence type="ECO:0000313" key="2">
    <source>
        <dbReference type="Proteomes" id="UP000220353"/>
    </source>
</evidence>
<dbReference type="EMBL" id="NWTC01000009">
    <property type="protein sequence ID" value="PDT47290.1"/>
    <property type="molecule type" value="Genomic_DNA"/>
</dbReference>
<dbReference type="Proteomes" id="UP000220353">
    <property type="component" value="Unassembled WGS sequence"/>
</dbReference>
<accession>A0A2A6LYB7</accession>
<comment type="caution">
    <text evidence="1">The sequence shown here is derived from an EMBL/GenBank/DDBJ whole genome shotgun (WGS) entry which is preliminary data.</text>
</comment>
<dbReference type="AlphaFoldDB" id="A0A2A6LYB7"/>
<dbReference type="RefSeq" id="WP_097586898.1">
    <property type="nucleotide sequence ID" value="NZ_NWTC01000009.1"/>
</dbReference>
<name>A0A2A6LYB7_RHIFR</name>
<gene>
    <name evidence="1" type="ORF">CO661_14000</name>
</gene>
<protein>
    <submittedName>
        <fullName evidence="1">Uncharacterized protein</fullName>
    </submittedName>
</protein>